<keyword evidence="2" id="KW-1185">Reference proteome</keyword>
<evidence type="ECO:0000313" key="2">
    <source>
        <dbReference type="Proteomes" id="UP000639338"/>
    </source>
</evidence>
<accession>A0A835CMX0</accession>
<evidence type="ECO:0000313" key="1">
    <source>
        <dbReference type="EMBL" id="KAF7988894.1"/>
    </source>
</evidence>
<evidence type="ECO:0008006" key="3">
    <source>
        <dbReference type="Google" id="ProtNLM"/>
    </source>
</evidence>
<reference evidence="1 2" key="1">
    <citation type="submission" date="2020-08" db="EMBL/GenBank/DDBJ databases">
        <title>Aphidius gifuensis genome sequencing and assembly.</title>
        <authorList>
            <person name="Du Z."/>
        </authorList>
    </citation>
    <scope>NUCLEOTIDE SEQUENCE [LARGE SCALE GENOMIC DNA]</scope>
    <source>
        <strain evidence="1">YNYX2018</strain>
        <tissue evidence="1">Adults</tissue>
    </source>
</reference>
<dbReference type="OrthoDB" id="7523059at2759"/>
<name>A0A835CMX0_APHGI</name>
<comment type="caution">
    <text evidence="1">The sequence shown here is derived from an EMBL/GenBank/DDBJ whole genome shotgun (WGS) entry which is preliminary data.</text>
</comment>
<dbReference type="Proteomes" id="UP000639338">
    <property type="component" value="Unassembled WGS sequence"/>
</dbReference>
<dbReference type="EMBL" id="JACMRX010000005">
    <property type="protein sequence ID" value="KAF7988894.1"/>
    <property type="molecule type" value="Genomic_DNA"/>
</dbReference>
<sequence length="132" mass="14704">MLGKTFCTITPTQFEYIVNLIAALVECHRVTIARKPISCAERLCVLRVSGDTQISIASQYNMGTSTPIVLSPPISEDLKKKANGFGKFWHFQHCIGAIDGRHIHIEAPPNASSQYYIYKGYHNIVVLAICDH</sequence>
<proteinExistence type="predicted"/>
<protein>
    <recommendedName>
        <fullName evidence="3">DDE Tnp4 domain-containing protein</fullName>
    </recommendedName>
</protein>
<organism evidence="1 2">
    <name type="scientific">Aphidius gifuensis</name>
    <name type="common">Parasitoid wasp</name>
    <dbReference type="NCBI Taxonomy" id="684658"/>
    <lineage>
        <taxon>Eukaryota</taxon>
        <taxon>Metazoa</taxon>
        <taxon>Ecdysozoa</taxon>
        <taxon>Arthropoda</taxon>
        <taxon>Hexapoda</taxon>
        <taxon>Insecta</taxon>
        <taxon>Pterygota</taxon>
        <taxon>Neoptera</taxon>
        <taxon>Endopterygota</taxon>
        <taxon>Hymenoptera</taxon>
        <taxon>Apocrita</taxon>
        <taxon>Ichneumonoidea</taxon>
        <taxon>Braconidae</taxon>
        <taxon>Aphidiinae</taxon>
        <taxon>Aphidius</taxon>
    </lineage>
</organism>
<dbReference type="AlphaFoldDB" id="A0A835CMX0"/>
<gene>
    <name evidence="1" type="ORF">HCN44_007204</name>
</gene>